<dbReference type="PROSITE" id="PS51832">
    <property type="entry name" value="HD_GYP"/>
    <property type="match status" value="1"/>
</dbReference>
<name>X1ELM2_9ZZZZ</name>
<dbReference type="InterPro" id="IPR003607">
    <property type="entry name" value="HD/PDEase_dom"/>
</dbReference>
<evidence type="ECO:0000259" key="2">
    <source>
        <dbReference type="PROSITE" id="PS51831"/>
    </source>
</evidence>
<dbReference type="AlphaFoldDB" id="X1ELM2"/>
<reference evidence="4" key="1">
    <citation type="journal article" date="2014" name="Front. Microbiol.">
        <title>High frequency of phylogenetically diverse reductive dehalogenase-homologous genes in deep subseafloor sedimentary metagenomes.</title>
        <authorList>
            <person name="Kawai M."/>
            <person name="Futagami T."/>
            <person name="Toyoda A."/>
            <person name="Takaki Y."/>
            <person name="Nishi S."/>
            <person name="Hori S."/>
            <person name="Arai W."/>
            <person name="Tsubouchi T."/>
            <person name="Morono Y."/>
            <person name="Uchiyama I."/>
            <person name="Ito T."/>
            <person name="Fujiyama A."/>
            <person name="Inagaki F."/>
            <person name="Takami H."/>
        </authorList>
    </citation>
    <scope>NUCLEOTIDE SEQUENCE</scope>
    <source>
        <strain evidence="4">Expedition CK06-06</strain>
    </source>
</reference>
<organism evidence="4">
    <name type="scientific">marine sediment metagenome</name>
    <dbReference type="NCBI Taxonomy" id="412755"/>
    <lineage>
        <taxon>unclassified sequences</taxon>
        <taxon>metagenomes</taxon>
        <taxon>ecological metagenomes</taxon>
    </lineage>
</organism>
<dbReference type="PROSITE" id="PS51831">
    <property type="entry name" value="HD"/>
    <property type="match status" value="1"/>
</dbReference>
<dbReference type="EMBL" id="BART01033240">
    <property type="protein sequence ID" value="GAH18004.1"/>
    <property type="molecule type" value="Genomic_DNA"/>
</dbReference>
<feature type="domain" description="Response regulatory" evidence="1">
    <location>
        <begin position="1"/>
        <end position="31"/>
    </location>
</feature>
<dbReference type="InterPro" id="IPR037522">
    <property type="entry name" value="HD_GYP_dom"/>
</dbReference>
<sequence length="206" mass="23453">MMVQGIESGADDYIAKPFDSTELKARIRSLLRIRQTESELSLANQNLKMYKKDLIERQQSLFVSMIKSLVSAIDAKDEYTRHHSARVTDLALKIAEKMDFNKKELKNLELASLLHDVGKIAIPESILNKSNSLTDEEYTLIKEHPARGESILKPVVELIEVSRIVRAHHERYDGTGYPDRLKSHEIPVSARIMALADTYDSMTSDR</sequence>
<dbReference type="InterPro" id="IPR006674">
    <property type="entry name" value="HD_domain"/>
</dbReference>
<evidence type="ECO:0000259" key="1">
    <source>
        <dbReference type="PROSITE" id="PS50110"/>
    </source>
</evidence>
<dbReference type="PANTHER" id="PTHR43155">
    <property type="entry name" value="CYCLIC DI-GMP PHOSPHODIESTERASE PA4108-RELATED"/>
    <property type="match status" value="1"/>
</dbReference>
<dbReference type="SUPFAM" id="SSF109604">
    <property type="entry name" value="HD-domain/PDEase-like"/>
    <property type="match status" value="1"/>
</dbReference>
<dbReference type="NCBIfam" id="TIGR00277">
    <property type="entry name" value="HDIG"/>
    <property type="match status" value="1"/>
</dbReference>
<dbReference type="InterPro" id="IPR011006">
    <property type="entry name" value="CheY-like_superfamily"/>
</dbReference>
<dbReference type="InterPro" id="IPR001789">
    <property type="entry name" value="Sig_transdc_resp-reg_receiver"/>
</dbReference>
<feature type="domain" description="HD" evidence="2">
    <location>
        <begin position="80"/>
        <end position="202"/>
    </location>
</feature>
<evidence type="ECO:0000313" key="4">
    <source>
        <dbReference type="EMBL" id="GAH18004.1"/>
    </source>
</evidence>
<dbReference type="PROSITE" id="PS50110">
    <property type="entry name" value="RESPONSE_REGULATORY"/>
    <property type="match status" value="1"/>
</dbReference>
<evidence type="ECO:0000259" key="3">
    <source>
        <dbReference type="PROSITE" id="PS51832"/>
    </source>
</evidence>
<dbReference type="SMART" id="SM00471">
    <property type="entry name" value="HDc"/>
    <property type="match status" value="1"/>
</dbReference>
<accession>X1ELM2</accession>
<comment type="caution">
    <text evidence="4">The sequence shown here is derived from an EMBL/GenBank/DDBJ whole genome shotgun (WGS) entry which is preliminary data.</text>
</comment>
<gene>
    <name evidence="4" type="ORF">S01H4_57194</name>
</gene>
<dbReference type="InterPro" id="IPR006675">
    <property type="entry name" value="HDIG_dom"/>
</dbReference>
<dbReference type="Gene3D" id="1.10.3210.10">
    <property type="entry name" value="Hypothetical protein af1432"/>
    <property type="match status" value="1"/>
</dbReference>
<evidence type="ECO:0008006" key="5">
    <source>
        <dbReference type="Google" id="ProtNLM"/>
    </source>
</evidence>
<feature type="non-terminal residue" evidence="4">
    <location>
        <position position="206"/>
    </location>
</feature>
<dbReference type="GO" id="GO:0000160">
    <property type="term" value="P:phosphorelay signal transduction system"/>
    <property type="evidence" value="ECO:0007669"/>
    <property type="project" value="InterPro"/>
</dbReference>
<dbReference type="Pfam" id="PF13487">
    <property type="entry name" value="HD_5"/>
    <property type="match status" value="1"/>
</dbReference>
<feature type="domain" description="HD-GYP" evidence="3">
    <location>
        <begin position="58"/>
        <end position="206"/>
    </location>
</feature>
<proteinExistence type="predicted"/>
<protein>
    <recommendedName>
        <fullName evidence="5">HD-GYP domain-containing protein</fullName>
    </recommendedName>
</protein>
<dbReference type="PANTHER" id="PTHR43155:SF2">
    <property type="entry name" value="CYCLIC DI-GMP PHOSPHODIESTERASE PA4108"/>
    <property type="match status" value="1"/>
</dbReference>
<dbReference type="CDD" id="cd00077">
    <property type="entry name" value="HDc"/>
    <property type="match status" value="1"/>
</dbReference>
<dbReference type="SUPFAM" id="SSF52172">
    <property type="entry name" value="CheY-like"/>
    <property type="match status" value="1"/>
</dbReference>
<dbReference type="Gene3D" id="6.10.250.690">
    <property type="match status" value="1"/>
</dbReference>